<evidence type="ECO:0000313" key="13">
    <source>
        <dbReference type="Proteomes" id="UP000249203"/>
    </source>
</evidence>
<comment type="caution">
    <text evidence="11">The sequence shown here is derived from an EMBL/GenBank/DDBJ whole genome shotgun (WGS) entry which is preliminary data.</text>
</comment>
<dbReference type="HAMAP" id="MF_00181">
    <property type="entry name" value="Cytosol_peptidase_M17"/>
    <property type="match status" value="1"/>
</dbReference>
<keyword evidence="8" id="KW-0963">Cytoplasm</keyword>
<dbReference type="Proteomes" id="UP000249203">
    <property type="component" value="Unassembled WGS sequence"/>
</dbReference>
<dbReference type="CDD" id="cd00433">
    <property type="entry name" value="Peptidase_M17"/>
    <property type="match status" value="1"/>
</dbReference>
<dbReference type="Pfam" id="PF02789">
    <property type="entry name" value="Peptidase_M17_N"/>
    <property type="match status" value="1"/>
</dbReference>
<dbReference type="GO" id="GO:0005737">
    <property type="term" value="C:cytoplasm"/>
    <property type="evidence" value="ECO:0007669"/>
    <property type="project" value="UniProtKB-SubCell"/>
</dbReference>
<feature type="binding site" evidence="8">
    <location>
        <position position="304"/>
    </location>
    <ligand>
        <name>Mn(2+)</name>
        <dbReference type="ChEBI" id="CHEBI:29035"/>
        <label>2</label>
    </ligand>
</feature>
<feature type="binding site" evidence="8">
    <location>
        <position position="365"/>
    </location>
    <ligand>
        <name>Mn(2+)</name>
        <dbReference type="ChEBI" id="CHEBI:29035"/>
        <label>2</label>
    </ligand>
</feature>
<dbReference type="GO" id="GO:0070006">
    <property type="term" value="F:metalloaminopeptidase activity"/>
    <property type="evidence" value="ECO:0007669"/>
    <property type="project" value="InterPro"/>
</dbReference>
<keyword evidence="7 8" id="KW-0464">Manganese</keyword>
<evidence type="ECO:0000256" key="9">
    <source>
        <dbReference type="SAM" id="SignalP"/>
    </source>
</evidence>
<feature type="binding site" evidence="8">
    <location>
        <position position="286"/>
    </location>
    <ligand>
        <name>Mn(2+)</name>
        <dbReference type="ChEBI" id="CHEBI:29035"/>
        <label>1</label>
    </ligand>
</feature>
<evidence type="ECO:0000256" key="3">
    <source>
        <dbReference type="ARBA" id="ARBA00009528"/>
    </source>
</evidence>
<evidence type="ECO:0000256" key="7">
    <source>
        <dbReference type="ARBA" id="ARBA00023211"/>
    </source>
</evidence>
<dbReference type="SUPFAM" id="SSF52949">
    <property type="entry name" value="Macro domain-like"/>
    <property type="match status" value="1"/>
</dbReference>
<reference evidence="12 14" key="1">
    <citation type="journal article" date="2018" name="Front. Microbiol.">
        <title>Genome-Based Analysis Reveals the Taxonomy and Diversity of the Family Idiomarinaceae.</title>
        <authorList>
            <person name="Liu Y."/>
            <person name="Lai Q."/>
            <person name="Shao Z."/>
        </authorList>
    </citation>
    <scope>NUCLEOTIDE SEQUENCE [LARGE SCALE GENOMIC DNA]</scope>
    <source>
        <strain evidence="12 14">CF12-14</strain>
    </source>
</reference>
<comment type="function">
    <text evidence="8">Presumably involved in the processing and regular turnover of intracellular proteins. Catalyzes the removal of unsubstituted N-terminal amino acids from various peptides.</text>
</comment>
<comment type="cofactor">
    <cofactor evidence="8">
        <name>Mn(2+)</name>
        <dbReference type="ChEBI" id="CHEBI:29035"/>
    </cofactor>
    <text evidence="8">Binds 2 manganese ions per subunit.</text>
</comment>
<dbReference type="EC" id="3.4.11.1" evidence="8"/>
<dbReference type="InterPro" id="IPR000819">
    <property type="entry name" value="Peptidase_M17_C"/>
</dbReference>
<comment type="similarity">
    <text evidence="3 8">Belongs to the peptidase M17 family.</text>
</comment>
<evidence type="ECO:0000313" key="14">
    <source>
        <dbReference type="Proteomes" id="UP000287865"/>
    </source>
</evidence>
<keyword evidence="14" id="KW-1185">Reference proteome</keyword>
<evidence type="ECO:0000256" key="1">
    <source>
        <dbReference type="ARBA" id="ARBA00000135"/>
    </source>
</evidence>
<evidence type="ECO:0000259" key="10">
    <source>
        <dbReference type="PROSITE" id="PS00631"/>
    </source>
</evidence>
<dbReference type="EMBL" id="PIPK01000002">
    <property type="protein sequence ID" value="RUO27772.1"/>
    <property type="molecule type" value="Genomic_DNA"/>
</dbReference>
<dbReference type="InterPro" id="IPR043472">
    <property type="entry name" value="Macro_dom-like"/>
</dbReference>
<dbReference type="Gene3D" id="3.40.630.10">
    <property type="entry name" value="Zn peptidases"/>
    <property type="match status" value="1"/>
</dbReference>
<keyword evidence="6 8" id="KW-0378">Hydrolase</keyword>
<feature type="binding site" evidence="8">
    <location>
        <position position="365"/>
    </location>
    <ligand>
        <name>Mn(2+)</name>
        <dbReference type="ChEBI" id="CHEBI:29035"/>
        <label>1</label>
    </ligand>
</feature>
<keyword evidence="4 8" id="KW-0031">Aminopeptidase</keyword>
<evidence type="ECO:0000313" key="12">
    <source>
        <dbReference type="EMBL" id="RUO27772.1"/>
    </source>
</evidence>
<comment type="catalytic activity">
    <reaction evidence="2 8">
        <text>Release of an N-terminal amino acid, preferentially leucine, but not glutamic or aspartic acids.</text>
        <dbReference type="EC" id="3.4.11.10"/>
    </reaction>
</comment>
<dbReference type="PROSITE" id="PS00631">
    <property type="entry name" value="CYTOSOL_AP"/>
    <property type="match status" value="1"/>
</dbReference>
<proteinExistence type="inferred from homology"/>
<gene>
    <name evidence="8" type="primary">pepA</name>
    <name evidence="11" type="ORF">B0I24_10358</name>
    <name evidence="12" type="ORF">CWE07_03950</name>
</gene>
<evidence type="ECO:0000256" key="6">
    <source>
        <dbReference type="ARBA" id="ARBA00022801"/>
    </source>
</evidence>
<feature type="binding site" evidence="8">
    <location>
        <position position="286"/>
    </location>
    <ligand>
        <name>Mn(2+)</name>
        <dbReference type="ChEBI" id="CHEBI:29035"/>
        <label>2</label>
    </ligand>
</feature>
<protein>
    <recommendedName>
        <fullName evidence="8">Probable cytosol aminopeptidase</fullName>
        <ecNumber evidence="8">3.4.11.1</ecNumber>
    </recommendedName>
    <alternativeName>
        <fullName evidence="8">Leucine aminopeptidase</fullName>
        <shortName evidence="8">LAP</shortName>
        <ecNumber evidence="8">3.4.11.10</ecNumber>
    </alternativeName>
    <alternativeName>
        <fullName evidence="8">Leucyl aminopeptidase</fullName>
    </alternativeName>
</protein>
<dbReference type="RefSeq" id="WP_111568688.1">
    <property type="nucleotide sequence ID" value="NZ_PIPK01000002.1"/>
</dbReference>
<comment type="subcellular location">
    <subcellularLocation>
        <location evidence="8">Cytoplasm</location>
    </subcellularLocation>
</comment>
<organism evidence="11 13">
    <name type="scientific">Aliidiomarina maris</name>
    <dbReference type="NCBI Taxonomy" id="531312"/>
    <lineage>
        <taxon>Bacteria</taxon>
        <taxon>Pseudomonadati</taxon>
        <taxon>Pseudomonadota</taxon>
        <taxon>Gammaproteobacteria</taxon>
        <taxon>Alteromonadales</taxon>
        <taxon>Idiomarinaceae</taxon>
        <taxon>Aliidiomarina</taxon>
    </lineage>
</organism>
<feature type="binding site" evidence="8">
    <location>
        <position position="363"/>
    </location>
    <ligand>
        <name>Mn(2+)</name>
        <dbReference type="ChEBI" id="CHEBI:29035"/>
        <label>1</label>
    </ligand>
</feature>
<dbReference type="PRINTS" id="PR00481">
    <property type="entry name" value="LAMNOPPTDASE"/>
</dbReference>
<name>A0A327X1D3_9GAMM</name>
<dbReference type="InterPro" id="IPR008283">
    <property type="entry name" value="Peptidase_M17_N"/>
</dbReference>
<keyword evidence="5 8" id="KW-0645">Protease</keyword>
<feature type="chain" id="PRO_5016256136" description="Probable cytosol aminopeptidase" evidence="9">
    <location>
        <begin position="23"/>
        <end position="514"/>
    </location>
</feature>
<sequence>MKLSRSFMLGAALALASTPALANSYLNTNVAFTQQAEMSQADTIVILVPADTQTLDIPGLARNTREQLERAIQVNDFKAGSGALLEVVAPVGSDASRIVLLGVGELDTATRVQNERAGAALITALNSAKAENVVFATQLINSAANPSLKVAQIAHGMDLRGYHFDRYKSDAEPRQTMNLTWTATEQAEGEYNRLLALAEGVFLARELVDSPARDMGPRAFIERVRELEDMGVELTVLSPEQVEEMGMGAMLSVGLGSKDGSWMLAMQWRGSDEQPLALVGKGNTFDTGGVNVKSASGMRTMKGDMAGGAAVVGAIRTLAQQNSSRHVVGVVPLTMNMINENSSVPGDIFTAGNGKTIEINNTDAEGRMGLADGLWYAETQFNPRAIVDIATLTGAKVGAVGTAYSAIFSDDERMIETLRVAGDNTGELVWQLPMHESYMTTIRSNIADLINGGSPGASAGAMFLREFVEDTPWAHVDMAGNGLVQSASGIHPVGATGYGVRLLVEWVNVYSQGE</sequence>
<dbReference type="PANTHER" id="PTHR11963:SF23">
    <property type="entry name" value="CYTOSOL AMINOPEPTIDASE"/>
    <property type="match status" value="1"/>
</dbReference>
<dbReference type="PANTHER" id="PTHR11963">
    <property type="entry name" value="LEUCINE AMINOPEPTIDASE-RELATED"/>
    <property type="match status" value="1"/>
</dbReference>
<evidence type="ECO:0000256" key="2">
    <source>
        <dbReference type="ARBA" id="ARBA00000967"/>
    </source>
</evidence>
<keyword evidence="9" id="KW-0732">Signal</keyword>
<evidence type="ECO:0000256" key="8">
    <source>
        <dbReference type="HAMAP-Rule" id="MF_00181"/>
    </source>
</evidence>
<dbReference type="Gene3D" id="3.40.220.10">
    <property type="entry name" value="Leucine Aminopeptidase, subunit E, domain 1"/>
    <property type="match status" value="1"/>
</dbReference>
<evidence type="ECO:0000313" key="11">
    <source>
        <dbReference type="EMBL" id="RAJ99064.1"/>
    </source>
</evidence>
<dbReference type="EC" id="3.4.11.10" evidence="8"/>
<dbReference type="InterPro" id="IPR011356">
    <property type="entry name" value="Leucine_aapep/pepB"/>
</dbReference>
<dbReference type="Proteomes" id="UP000287865">
    <property type="component" value="Unassembled WGS sequence"/>
</dbReference>
<evidence type="ECO:0000256" key="5">
    <source>
        <dbReference type="ARBA" id="ARBA00022670"/>
    </source>
</evidence>
<accession>A0A327X1D3</accession>
<dbReference type="EMBL" id="QLMD01000003">
    <property type="protein sequence ID" value="RAJ99064.1"/>
    <property type="molecule type" value="Genomic_DNA"/>
</dbReference>
<reference evidence="11 13" key="2">
    <citation type="submission" date="2018-06" db="EMBL/GenBank/DDBJ databases">
        <title>Genomic Encyclopedia of Type Strains, Phase III (KMG-III): the genomes of soil and plant-associated and newly described type strains.</title>
        <authorList>
            <person name="Whitman W."/>
        </authorList>
    </citation>
    <scope>NUCLEOTIDE SEQUENCE [LARGE SCALE GENOMIC DNA]</scope>
    <source>
        <strain evidence="11 13">CGMCC 1.15366</strain>
    </source>
</reference>
<dbReference type="InterPro" id="IPR023042">
    <property type="entry name" value="Peptidase_M17_leu_NH2_pept"/>
</dbReference>
<evidence type="ECO:0000256" key="4">
    <source>
        <dbReference type="ARBA" id="ARBA00022438"/>
    </source>
</evidence>
<feature type="domain" description="Cytosol aminopeptidase" evidence="10">
    <location>
        <begin position="361"/>
        <end position="368"/>
    </location>
</feature>
<dbReference type="GO" id="GO:0030145">
    <property type="term" value="F:manganese ion binding"/>
    <property type="evidence" value="ECO:0007669"/>
    <property type="project" value="UniProtKB-UniRule"/>
</dbReference>
<comment type="catalytic activity">
    <reaction evidence="1 8">
        <text>Release of an N-terminal amino acid, Xaa-|-Yaa-, in which Xaa is preferably Leu, but may be other amino acids including Pro although not Arg or Lys, and Yaa may be Pro. Amino acid amides and methyl esters are also readily hydrolyzed, but rates on arylamides are exceedingly low.</text>
        <dbReference type="EC" id="3.4.11.1"/>
    </reaction>
</comment>
<keyword evidence="8" id="KW-0479">Metal-binding</keyword>
<dbReference type="GO" id="GO:0006508">
    <property type="term" value="P:proteolysis"/>
    <property type="evidence" value="ECO:0007669"/>
    <property type="project" value="UniProtKB-KW"/>
</dbReference>
<feature type="active site" evidence="8">
    <location>
        <position position="293"/>
    </location>
</feature>
<dbReference type="SUPFAM" id="SSF53187">
    <property type="entry name" value="Zn-dependent exopeptidases"/>
    <property type="match status" value="1"/>
</dbReference>
<dbReference type="Pfam" id="PF00883">
    <property type="entry name" value="Peptidase_M17"/>
    <property type="match status" value="1"/>
</dbReference>
<feature type="binding site" evidence="8">
    <location>
        <position position="281"/>
    </location>
    <ligand>
        <name>Mn(2+)</name>
        <dbReference type="ChEBI" id="CHEBI:29035"/>
        <label>2</label>
    </ligand>
</feature>
<feature type="signal peptide" evidence="9">
    <location>
        <begin position="1"/>
        <end position="22"/>
    </location>
</feature>
<dbReference type="AlphaFoldDB" id="A0A327X1D3"/>
<feature type="active site" evidence="8">
    <location>
        <position position="367"/>
    </location>
</feature>
<dbReference type="OrthoDB" id="9809354at2"/>